<gene>
    <name evidence="1" type="ORF">QCA50_003683</name>
</gene>
<evidence type="ECO:0000313" key="1">
    <source>
        <dbReference type="EMBL" id="KAK7694107.1"/>
    </source>
</evidence>
<keyword evidence="2" id="KW-1185">Reference proteome</keyword>
<accession>A0AAW0GVI7</accession>
<dbReference type="AlphaFoldDB" id="A0AAW0GVI7"/>
<name>A0AAW0GVI7_9APHY</name>
<dbReference type="Proteomes" id="UP001385951">
    <property type="component" value="Unassembled WGS sequence"/>
</dbReference>
<sequence>MIDLEFNSHSQNPLQQSPPSIGGGLIDYFVFTIDKKYRRASTLEHNLKTLITHGVPIRGLCVIEAKTTSILLRHHIGRAVAEMHACGLHLGYTTIRGALTNGKSWIFLILTLDEKGGGGVWSASRHFDVHHDHHPTTNMEKVNEDSVNIIVGILAYWAEHCVESLTDDDWFEKTEDN</sequence>
<protein>
    <submittedName>
        <fullName evidence="1">Uncharacterized protein</fullName>
    </submittedName>
</protein>
<proteinExistence type="predicted"/>
<organism evidence="1 2">
    <name type="scientific">Cerrena zonata</name>
    <dbReference type="NCBI Taxonomy" id="2478898"/>
    <lineage>
        <taxon>Eukaryota</taxon>
        <taxon>Fungi</taxon>
        <taxon>Dikarya</taxon>
        <taxon>Basidiomycota</taxon>
        <taxon>Agaricomycotina</taxon>
        <taxon>Agaricomycetes</taxon>
        <taxon>Polyporales</taxon>
        <taxon>Cerrenaceae</taxon>
        <taxon>Cerrena</taxon>
    </lineage>
</organism>
<comment type="caution">
    <text evidence="1">The sequence shown here is derived from an EMBL/GenBank/DDBJ whole genome shotgun (WGS) entry which is preliminary data.</text>
</comment>
<dbReference type="EMBL" id="JASBNA010000003">
    <property type="protein sequence ID" value="KAK7694107.1"/>
    <property type="molecule type" value="Genomic_DNA"/>
</dbReference>
<reference evidence="1 2" key="1">
    <citation type="submission" date="2022-09" db="EMBL/GenBank/DDBJ databases">
        <authorList>
            <person name="Palmer J.M."/>
        </authorList>
    </citation>
    <scope>NUCLEOTIDE SEQUENCE [LARGE SCALE GENOMIC DNA]</scope>
    <source>
        <strain evidence="1 2">DSM 7382</strain>
    </source>
</reference>
<evidence type="ECO:0000313" key="2">
    <source>
        <dbReference type="Proteomes" id="UP001385951"/>
    </source>
</evidence>